<dbReference type="SUPFAM" id="SSF55486">
    <property type="entry name" value="Metalloproteases ('zincins'), catalytic domain"/>
    <property type="match status" value="1"/>
</dbReference>
<sequence length="73" mass="8835">MNEQIGYPDMLTNPAELNQEYIMLNVTHGQFLVNILNVLHYEAYHNFQNLRQPVNRDKWSTEHPYFRTRCPRN</sequence>
<name>A0A9C6XTC8_FRAOC</name>
<dbReference type="Gene3D" id="1.10.1380.10">
    <property type="entry name" value="Neutral endopeptidase , domain2"/>
    <property type="match status" value="1"/>
</dbReference>
<dbReference type="KEGG" id="foc:127751237"/>
<dbReference type="OrthoDB" id="6475849at2759"/>
<gene>
    <name evidence="2" type="primary">LOC127751237</name>
</gene>
<evidence type="ECO:0000313" key="2">
    <source>
        <dbReference type="RefSeq" id="XP_052130363.1"/>
    </source>
</evidence>
<dbReference type="RefSeq" id="XP_052130363.1">
    <property type="nucleotide sequence ID" value="XM_052274403.1"/>
</dbReference>
<proteinExistence type="predicted"/>
<protein>
    <submittedName>
        <fullName evidence="2">Neprilysin-1-like</fullName>
    </submittedName>
</protein>
<dbReference type="GO" id="GO:0008237">
    <property type="term" value="F:metallopeptidase activity"/>
    <property type="evidence" value="ECO:0007669"/>
    <property type="project" value="InterPro"/>
</dbReference>
<accession>A0A9C6XTC8</accession>
<dbReference type="InterPro" id="IPR042089">
    <property type="entry name" value="Peptidase_M13_dom_2"/>
</dbReference>
<dbReference type="Gene3D" id="3.40.390.10">
    <property type="entry name" value="Collagenase (Catalytic Domain)"/>
    <property type="match status" value="1"/>
</dbReference>
<organism evidence="1 2">
    <name type="scientific">Frankliniella occidentalis</name>
    <name type="common">Western flower thrips</name>
    <name type="synonym">Euthrips occidentalis</name>
    <dbReference type="NCBI Taxonomy" id="133901"/>
    <lineage>
        <taxon>Eukaryota</taxon>
        <taxon>Metazoa</taxon>
        <taxon>Ecdysozoa</taxon>
        <taxon>Arthropoda</taxon>
        <taxon>Hexapoda</taxon>
        <taxon>Insecta</taxon>
        <taxon>Pterygota</taxon>
        <taxon>Neoptera</taxon>
        <taxon>Paraneoptera</taxon>
        <taxon>Thysanoptera</taxon>
        <taxon>Terebrantia</taxon>
        <taxon>Thripoidea</taxon>
        <taxon>Thripidae</taxon>
        <taxon>Frankliniella</taxon>
    </lineage>
</organism>
<keyword evidence="1" id="KW-1185">Reference proteome</keyword>
<dbReference type="InterPro" id="IPR024079">
    <property type="entry name" value="MetalloPept_cat_dom_sf"/>
</dbReference>
<dbReference type="AlphaFoldDB" id="A0A9C6XTC8"/>
<reference evidence="2" key="1">
    <citation type="submission" date="2025-08" db="UniProtKB">
        <authorList>
            <consortium name="RefSeq"/>
        </authorList>
    </citation>
    <scope>IDENTIFICATION</scope>
    <source>
        <tissue evidence="2">Whole organism</tissue>
    </source>
</reference>
<dbReference type="GeneID" id="127751237"/>
<evidence type="ECO:0000313" key="1">
    <source>
        <dbReference type="Proteomes" id="UP000504606"/>
    </source>
</evidence>
<dbReference type="Proteomes" id="UP000504606">
    <property type="component" value="Unplaced"/>
</dbReference>